<evidence type="ECO:0000256" key="4">
    <source>
        <dbReference type="ARBA" id="ARBA00022741"/>
    </source>
</evidence>
<dbReference type="Pfam" id="PF02224">
    <property type="entry name" value="Cytidylate_kin"/>
    <property type="match status" value="2"/>
</dbReference>
<evidence type="ECO:0000313" key="10">
    <source>
        <dbReference type="EMBL" id="CAG8548326.1"/>
    </source>
</evidence>
<dbReference type="SUPFAM" id="SSF52540">
    <property type="entry name" value="P-loop containing nucleoside triphosphate hydrolases"/>
    <property type="match status" value="1"/>
</dbReference>
<dbReference type="InterPro" id="IPR011994">
    <property type="entry name" value="Cytidylate_kinase_dom"/>
</dbReference>
<dbReference type="EMBL" id="CAJVPP010001312">
    <property type="protein sequence ID" value="CAG8548326.1"/>
    <property type="molecule type" value="Genomic_DNA"/>
</dbReference>
<evidence type="ECO:0000256" key="3">
    <source>
        <dbReference type="ARBA" id="ARBA00022679"/>
    </source>
</evidence>
<evidence type="ECO:0000256" key="6">
    <source>
        <dbReference type="ARBA" id="ARBA00022840"/>
    </source>
</evidence>
<evidence type="ECO:0000259" key="9">
    <source>
        <dbReference type="Pfam" id="PF02224"/>
    </source>
</evidence>
<comment type="similarity">
    <text evidence="1">Belongs to the cytidylate kinase family. Type 1 subfamily.</text>
</comment>
<gene>
    <name evidence="10" type="ORF">FMOSSE_LOCUS6336</name>
</gene>
<protein>
    <recommendedName>
        <fullName evidence="2">(d)CMP kinase</fullName>
        <ecNumber evidence="2">2.7.4.25</ecNumber>
    </recommendedName>
</protein>
<accession>A0A9N9B1X6</accession>
<organism evidence="10 11">
    <name type="scientific">Funneliformis mosseae</name>
    <name type="common">Endomycorrhizal fungus</name>
    <name type="synonym">Glomus mosseae</name>
    <dbReference type="NCBI Taxonomy" id="27381"/>
    <lineage>
        <taxon>Eukaryota</taxon>
        <taxon>Fungi</taxon>
        <taxon>Fungi incertae sedis</taxon>
        <taxon>Mucoromycota</taxon>
        <taxon>Glomeromycotina</taxon>
        <taxon>Glomeromycetes</taxon>
        <taxon>Glomerales</taxon>
        <taxon>Glomeraceae</taxon>
        <taxon>Funneliformis</taxon>
    </lineage>
</organism>
<sequence>NLFQLAIDGPAASGKSSTARMAAQRLNFEYIDSGAMYRAVMDFVCLFFFISLFDLHTTSSLQLSFIFSFVGAQVTLAALRQNLSPTSLEDVSKIAQLAATSHIHLHTTSEPPPLPLTHSMPSSSSLPQTLVYLNGEDVTDEIRSLEVTNNVSGIASNPDVRNVLVEKQRALASGIYDEAHTTSSITPLIRKSPKGTVMDGRDVGTVILPNADLKIFVTASAKVRATRRFKELQQQSYSKRISQIIDFNKVLEDLEKRDKSDYERKISPLKKADDAIFLDSSDMSVTEQVDKIVELVLKRAKEKNIDIDL</sequence>
<name>A0A9N9B1X6_FUNMO</name>
<keyword evidence="6" id="KW-0067">ATP-binding</keyword>
<evidence type="ECO:0000256" key="1">
    <source>
        <dbReference type="ARBA" id="ARBA00009427"/>
    </source>
</evidence>
<keyword evidence="4" id="KW-0547">Nucleotide-binding</keyword>
<keyword evidence="5" id="KW-0418">Kinase</keyword>
<proteinExistence type="inferred from homology"/>
<feature type="domain" description="Cytidylate kinase" evidence="9">
    <location>
        <begin position="6"/>
        <end position="173"/>
    </location>
</feature>
<dbReference type="CDD" id="cd02020">
    <property type="entry name" value="CMPK"/>
    <property type="match status" value="1"/>
</dbReference>
<evidence type="ECO:0000256" key="5">
    <source>
        <dbReference type="ARBA" id="ARBA00022777"/>
    </source>
</evidence>
<dbReference type="AlphaFoldDB" id="A0A9N9B1X6"/>
<dbReference type="GO" id="GO:0006139">
    <property type="term" value="P:nucleobase-containing compound metabolic process"/>
    <property type="evidence" value="ECO:0007669"/>
    <property type="project" value="InterPro"/>
</dbReference>
<dbReference type="Gene3D" id="3.40.50.300">
    <property type="entry name" value="P-loop containing nucleotide triphosphate hydrolases"/>
    <property type="match status" value="2"/>
</dbReference>
<evidence type="ECO:0000256" key="7">
    <source>
        <dbReference type="ARBA" id="ARBA00047615"/>
    </source>
</evidence>
<reference evidence="10" key="1">
    <citation type="submission" date="2021-06" db="EMBL/GenBank/DDBJ databases">
        <authorList>
            <person name="Kallberg Y."/>
            <person name="Tangrot J."/>
            <person name="Rosling A."/>
        </authorList>
    </citation>
    <scope>NUCLEOTIDE SEQUENCE</scope>
    <source>
        <strain evidence="10">87-6 pot B 2015</strain>
    </source>
</reference>
<comment type="caution">
    <text evidence="10">The sequence shown here is derived from an EMBL/GenBank/DDBJ whole genome shotgun (WGS) entry which is preliminary data.</text>
</comment>
<dbReference type="HAMAP" id="MF_00238">
    <property type="entry name" value="Cytidyl_kinase_type1"/>
    <property type="match status" value="1"/>
</dbReference>
<dbReference type="InterPro" id="IPR003136">
    <property type="entry name" value="Cytidylate_kin"/>
</dbReference>
<dbReference type="Proteomes" id="UP000789375">
    <property type="component" value="Unassembled WGS sequence"/>
</dbReference>
<dbReference type="GO" id="GO:0036431">
    <property type="term" value="F:dCMP kinase activity"/>
    <property type="evidence" value="ECO:0007669"/>
    <property type="project" value="InterPro"/>
</dbReference>
<comment type="catalytic activity">
    <reaction evidence="7">
        <text>dCMP + ATP = dCDP + ADP</text>
        <dbReference type="Rhea" id="RHEA:25094"/>
        <dbReference type="ChEBI" id="CHEBI:30616"/>
        <dbReference type="ChEBI" id="CHEBI:57566"/>
        <dbReference type="ChEBI" id="CHEBI:58593"/>
        <dbReference type="ChEBI" id="CHEBI:456216"/>
        <dbReference type="EC" id="2.7.4.25"/>
    </reaction>
</comment>
<keyword evidence="3" id="KW-0808">Transferase</keyword>
<dbReference type="EC" id="2.7.4.25" evidence="2"/>
<feature type="domain" description="Cytidylate kinase" evidence="9">
    <location>
        <begin position="193"/>
        <end position="296"/>
    </location>
</feature>
<feature type="non-terminal residue" evidence="10">
    <location>
        <position position="309"/>
    </location>
</feature>
<comment type="catalytic activity">
    <reaction evidence="8">
        <text>CMP + ATP = CDP + ADP</text>
        <dbReference type="Rhea" id="RHEA:11600"/>
        <dbReference type="ChEBI" id="CHEBI:30616"/>
        <dbReference type="ChEBI" id="CHEBI:58069"/>
        <dbReference type="ChEBI" id="CHEBI:60377"/>
        <dbReference type="ChEBI" id="CHEBI:456216"/>
        <dbReference type="EC" id="2.7.4.25"/>
    </reaction>
</comment>
<evidence type="ECO:0000256" key="2">
    <source>
        <dbReference type="ARBA" id="ARBA00012906"/>
    </source>
</evidence>
<dbReference type="InterPro" id="IPR027417">
    <property type="entry name" value="P-loop_NTPase"/>
</dbReference>
<evidence type="ECO:0000313" key="11">
    <source>
        <dbReference type="Proteomes" id="UP000789375"/>
    </source>
</evidence>
<evidence type="ECO:0000256" key="8">
    <source>
        <dbReference type="ARBA" id="ARBA00048478"/>
    </source>
</evidence>
<dbReference type="GO" id="GO:0005524">
    <property type="term" value="F:ATP binding"/>
    <property type="evidence" value="ECO:0007669"/>
    <property type="project" value="UniProtKB-KW"/>
</dbReference>
<keyword evidence="11" id="KW-1185">Reference proteome</keyword>